<keyword evidence="2" id="KW-1185">Reference proteome</keyword>
<accession>E4T1N1</accession>
<dbReference type="EMBL" id="CP002345">
    <property type="protein sequence ID" value="ADQ78625.1"/>
    <property type="molecule type" value="Genomic_DNA"/>
</dbReference>
<proteinExistence type="predicted"/>
<protein>
    <recommendedName>
        <fullName evidence="3">MG2 domain protein</fullName>
    </recommendedName>
</protein>
<reference key="1">
    <citation type="submission" date="2010-11" db="EMBL/GenBank/DDBJ databases">
        <title>The complete genome of Paludibacter propionicigenes DSM 17365.</title>
        <authorList>
            <consortium name="US DOE Joint Genome Institute (JGI-PGF)"/>
            <person name="Lucas S."/>
            <person name="Copeland A."/>
            <person name="Lapidus A."/>
            <person name="Bruce D."/>
            <person name="Goodwin L."/>
            <person name="Pitluck S."/>
            <person name="Kyrpides N."/>
            <person name="Mavromatis K."/>
            <person name="Ivanova N."/>
            <person name="Munk A.C."/>
            <person name="Brettin T."/>
            <person name="Detter J.C."/>
            <person name="Han C."/>
            <person name="Tapia R."/>
            <person name="Land M."/>
            <person name="Hauser L."/>
            <person name="Markowitz V."/>
            <person name="Cheng J.-F."/>
            <person name="Hugenholtz P."/>
            <person name="Woyke T."/>
            <person name="Wu D."/>
            <person name="Gronow S."/>
            <person name="Wellnitz S."/>
            <person name="Brambilla E."/>
            <person name="Klenk H.-P."/>
            <person name="Eisen J.A."/>
        </authorList>
    </citation>
    <scope>NUCLEOTIDE SEQUENCE</scope>
    <source>
        <strain>WB4</strain>
    </source>
</reference>
<sequence>MLILLNKSHYSMNTTKKTAVLLLFGFCLIIQVSGQSNDTIVNKLVQYVSIVDHFSKNLPQEKVYLHFDNSTYYQGDDIWFSCYLVASGFHKTSTLSQTLYVELLNPGGEVIDKQILKVENGRCHGSFKLSKLPFYSGFYEVRAYTKYMLNFGEETIFSRTFAVYDKPTKPGAYEEKSLMKYGRGSYPVLRKAPVKEKAVTLKFFPEGGNLVAGVTSQVAFEATDAYGNPIEVSGQVIGENKETIVRFKSVHDGKGVFTYTPTKALSTQKNKADKFPQATLDYKEKKYTFDLPAVHPQGIVLKVDNLSSPDSIGVSVLSNNDTPSGIFGLVLLSGSYLHEYMMIDTSEGKPIDFRICKTNFPAGVLRLILFNSQGQILCDRLLFIHQTEKLNIQAKMDKKSYNPNEQINMQFALTERDTIPVETTFSVSVKDKQNDVKPDQDIQSNLLLMSEIKGYVHNPDYYFESNDSIHQRALDLLLMVQGWHRFNWAWVDDTKPFQLKHQPEKGIEINGQVVSFIRSIPKPNVKVSSLISQKDDSTKLFNSFTEYFVTDSLGRFSFNADVQGRWEMIFAVREKRKKKDYRTVLDKLFSPSPKQYRYTDLFSHIPNPEEDNPIVTDALLRAVNDSTAIAVPKINYDSVAKKGVQGKMLHLKEVVVKAKKHSKEKDILENRSKSLAYYDVYAEQDKVLDQGGVTEDFLGDFLVKKNKDFSWLYHGPDKILRYKTKLAFLVVDYKMTYREESFNTPKNLRAECVKSMYISEDERSIVNYVVPIEWKDPVEGPPSLYGCVVFIEIFPDWNSPTQPGKGVRKTWLDGYSQVKEFYSPNYSILPPEEDYRRTLYWNPSIKTDKDGKALIQFYNNSSCKSFSISAETITPRGVIGVLKK</sequence>
<dbReference type="eggNOG" id="COG2373">
    <property type="taxonomic scope" value="Bacteria"/>
</dbReference>
<evidence type="ECO:0000313" key="2">
    <source>
        <dbReference type="Proteomes" id="UP000008718"/>
    </source>
</evidence>
<name>E4T1N1_PALPW</name>
<dbReference type="Proteomes" id="UP000008718">
    <property type="component" value="Chromosome"/>
</dbReference>
<dbReference type="AlphaFoldDB" id="E4T1N1"/>
<reference evidence="1 2" key="2">
    <citation type="journal article" date="2011" name="Stand. Genomic Sci.">
        <title>Complete genome sequence of Paludibacter propionicigenes type strain (WB4).</title>
        <authorList>
            <person name="Gronow S."/>
            <person name="Munk C."/>
            <person name="Lapidus A."/>
            <person name="Nolan M."/>
            <person name="Lucas S."/>
            <person name="Hammon N."/>
            <person name="Deshpande S."/>
            <person name="Cheng J.F."/>
            <person name="Tapia R."/>
            <person name="Han C."/>
            <person name="Goodwin L."/>
            <person name="Pitluck S."/>
            <person name="Liolios K."/>
            <person name="Ivanova N."/>
            <person name="Mavromatis K."/>
            <person name="Mikhailova N."/>
            <person name="Pati A."/>
            <person name="Chen A."/>
            <person name="Palaniappan K."/>
            <person name="Land M."/>
            <person name="Hauser L."/>
            <person name="Chang Y.J."/>
            <person name="Jeffries C.D."/>
            <person name="Brambilla E."/>
            <person name="Rohde M."/>
            <person name="Goker M."/>
            <person name="Detter J.C."/>
            <person name="Woyke T."/>
            <person name="Bristow J."/>
            <person name="Eisen J.A."/>
            <person name="Markowitz V."/>
            <person name="Hugenholtz P."/>
            <person name="Kyrpides N.C."/>
            <person name="Klenk H.P."/>
        </authorList>
    </citation>
    <scope>NUCLEOTIDE SEQUENCE [LARGE SCALE GENOMIC DNA]</scope>
    <source>
        <strain evidence="2">DSM 17365 / JCM 13257 / WB4</strain>
    </source>
</reference>
<organism evidence="1 2">
    <name type="scientific">Paludibacter propionicigenes (strain DSM 17365 / JCM 13257 / WB4)</name>
    <dbReference type="NCBI Taxonomy" id="694427"/>
    <lineage>
        <taxon>Bacteria</taxon>
        <taxon>Pseudomonadati</taxon>
        <taxon>Bacteroidota</taxon>
        <taxon>Bacteroidia</taxon>
        <taxon>Bacteroidales</taxon>
        <taxon>Paludibacteraceae</taxon>
        <taxon>Paludibacter</taxon>
    </lineage>
</organism>
<dbReference type="eggNOG" id="COG1629">
    <property type="taxonomic scope" value="Bacteria"/>
</dbReference>
<dbReference type="KEGG" id="ppn:Palpr_0465"/>
<gene>
    <name evidence="1" type="ordered locus">Palpr_0465</name>
</gene>
<evidence type="ECO:0000313" key="1">
    <source>
        <dbReference type="EMBL" id="ADQ78625.1"/>
    </source>
</evidence>
<evidence type="ECO:0008006" key="3">
    <source>
        <dbReference type="Google" id="ProtNLM"/>
    </source>
</evidence>
<dbReference type="HOGENOM" id="CLU_013214_0_0_10"/>
<dbReference type="Gene3D" id="2.60.40.1930">
    <property type="match status" value="1"/>
</dbReference>
<dbReference type="STRING" id="694427.Palpr_0465"/>